<evidence type="ECO:0000256" key="1">
    <source>
        <dbReference type="ARBA" id="ARBA00006484"/>
    </source>
</evidence>
<dbReference type="Gene3D" id="3.40.50.720">
    <property type="entry name" value="NAD(P)-binding Rossmann-like Domain"/>
    <property type="match status" value="1"/>
</dbReference>
<organism evidence="3 4">
    <name type="scientific">Pseudonocardia ailaonensis</name>
    <dbReference type="NCBI Taxonomy" id="367279"/>
    <lineage>
        <taxon>Bacteria</taxon>
        <taxon>Bacillati</taxon>
        <taxon>Actinomycetota</taxon>
        <taxon>Actinomycetes</taxon>
        <taxon>Pseudonocardiales</taxon>
        <taxon>Pseudonocardiaceae</taxon>
        <taxon>Pseudonocardia</taxon>
    </lineage>
</organism>
<dbReference type="PANTHER" id="PTHR43639:SF1">
    <property type="entry name" value="SHORT-CHAIN DEHYDROGENASE_REDUCTASE FAMILY PROTEIN"/>
    <property type="match status" value="1"/>
</dbReference>
<protein>
    <submittedName>
        <fullName evidence="3">3-oxoacyl-ACP reductase FabG</fullName>
    </submittedName>
</protein>
<evidence type="ECO:0000313" key="3">
    <source>
        <dbReference type="EMBL" id="GAA1845063.1"/>
    </source>
</evidence>
<dbReference type="PRINTS" id="PR00081">
    <property type="entry name" value="GDHRDH"/>
</dbReference>
<comment type="similarity">
    <text evidence="1">Belongs to the short-chain dehydrogenases/reductases (SDR) family.</text>
</comment>
<dbReference type="Proteomes" id="UP001500449">
    <property type="component" value="Unassembled WGS sequence"/>
</dbReference>
<dbReference type="Pfam" id="PF13561">
    <property type="entry name" value="adh_short_C2"/>
    <property type="match status" value="1"/>
</dbReference>
<sequence>MDMLEILRATAPTPEGRTPLPELMSLAGRTALVTGGGGPGLGQSIVRRLAAMGASVAVVDLDGAAAAEVAADVQARYGVKTFSVAADVTRAEEAFRIVAEAEELLGSVDILVNNVGGGGVGDFLTQSPEDIARIVDRNLFATLYMIRAVSEVMIAQGKGVIVNVSSQGANVTWTKADVYCACKAAVSMLTKTLAWQLSEHGVRVTGVAPGTISSARAISILEDSDNQADYASGLTNTVVRTALGRTCSPDEVSDVVAFLASDAASYVQGTVWEVAGGMA</sequence>
<evidence type="ECO:0000256" key="2">
    <source>
        <dbReference type="ARBA" id="ARBA00023002"/>
    </source>
</evidence>
<evidence type="ECO:0000313" key="4">
    <source>
        <dbReference type="Proteomes" id="UP001500449"/>
    </source>
</evidence>
<dbReference type="PROSITE" id="PS00061">
    <property type="entry name" value="ADH_SHORT"/>
    <property type="match status" value="1"/>
</dbReference>
<gene>
    <name evidence="3" type="primary">fabG_13</name>
    <name evidence="3" type="ORF">GCM10009836_25710</name>
</gene>
<dbReference type="PANTHER" id="PTHR43639">
    <property type="entry name" value="OXIDOREDUCTASE, SHORT-CHAIN DEHYDROGENASE/REDUCTASE FAMILY (AFU_ORTHOLOGUE AFUA_5G02870)"/>
    <property type="match status" value="1"/>
</dbReference>
<dbReference type="InterPro" id="IPR020904">
    <property type="entry name" value="Sc_DH/Rdtase_CS"/>
</dbReference>
<proteinExistence type="inferred from homology"/>
<dbReference type="EMBL" id="BAAAQK010000005">
    <property type="protein sequence ID" value="GAA1845063.1"/>
    <property type="molecule type" value="Genomic_DNA"/>
</dbReference>
<keyword evidence="4" id="KW-1185">Reference proteome</keyword>
<keyword evidence="2" id="KW-0560">Oxidoreductase</keyword>
<dbReference type="SUPFAM" id="SSF51735">
    <property type="entry name" value="NAD(P)-binding Rossmann-fold domains"/>
    <property type="match status" value="1"/>
</dbReference>
<reference evidence="3 4" key="1">
    <citation type="journal article" date="2019" name="Int. J. Syst. Evol. Microbiol.">
        <title>The Global Catalogue of Microorganisms (GCM) 10K type strain sequencing project: providing services to taxonomists for standard genome sequencing and annotation.</title>
        <authorList>
            <consortium name="The Broad Institute Genomics Platform"/>
            <consortium name="The Broad Institute Genome Sequencing Center for Infectious Disease"/>
            <person name="Wu L."/>
            <person name="Ma J."/>
        </authorList>
    </citation>
    <scope>NUCLEOTIDE SEQUENCE [LARGE SCALE GENOMIC DNA]</scope>
    <source>
        <strain evidence="3 4">JCM 16009</strain>
    </source>
</reference>
<name>A0ABN2MZ52_9PSEU</name>
<comment type="caution">
    <text evidence="3">The sequence shown here is derived from an EMBL/GenBank/DDBJ whole genome shotgun (WGS) entry which is preliminary data.</text>
</comment>
<dbReference type="PRINTS" id="PR00080">
    <property type="entry name" value="SDRFAMILY"/>
</dbReference>
<dbReference type="InterPro" id="IPR036291">
    <property type="entry name" value="NAD(P)-bd_dom_sf"/>
</dbReference>
<dbReference type="CDD" id="cd05233">
    <property type="entry name" value="SDR_c"/>
    <property type="match status" value="1"/>
</dbReference>
<dbReference type="InterPro" id="IPR002347">
    <property type="entry name" value="SDR_fam"/>
</dbReference>
<accession>A0ABN2MZ52</accession>